<comment type="caution">
    <text evidence="6">The sequence shown here is derived from an EMBL/GenBank/DDBJ whole genome shotgun (WGS) entry which is preliminary data.</text>
</comment>
<evidence type="ECO:0000256" key="4">
    <source>
        <dbReference type="ARBA" id="ARBA00022833"/>
    </source>
</evidence>
<organism evidence="6">
    <name type="scientific">Candidatus Berkiella cookevillensis</name>
    <dbReference type="NCBI Taxonomy" id="437022"/>
    <lineage>
        <taxon>Bacteria</taxon>
        <taxon>Pseudomonadati</taxon>
        <taxon>Pseudomonadota</taxon>
        <taxon>Gammaproteobacteria</taxon>
        <taxon>Candidatus Berkiellales</taxon>
        <taxon>Candidatus Berkiellaceae</taxon>
        <taxon>Candidatus Berkiella</taxon>
    </lineage>
</organism>
<dbReference type="InterPro" id="IPR016192">
    <property type="entry name" value="APOBEC/CMP_deaminase_Zn-bd"/>
</dbReference>
<evidence type="ECO:0000256" key="2">
    <source>
        <dbReference type="ARBA" id="ARBA00022723"/>
    </source>
</evidence>
<evidence type="ECO:0000313" key="6">
    <source>
        <dbReference type="EMBL" id="KRG17725.1"/>
    </source>
</evidence>
<dbReference type="InterPro" id="IPR016193">
    <property type="entry name" value="Cytidine_deaminase-like"/>
</dbReference>
<dbReference type="PANTHER" id="PTHR11079:SF161">
    <property type="entry name" value="CMP_DCMP-TYPE DEAMINASE DOMAIN-CONTAINING PROTEIN"/>
    <property type="match status" value="1"/>
</dbReference>
<dbReference type="GO" id="GO:0008270">
    <property type="term" value="F:zinc ion binding"/>
    <property type="evidence" value="ECO:0007669"/>
    <property type="project" value="InterPro"/>
</dbReference>
<dbReference type="EMBL" id="LKHV02000001">
    <property type="protein sequence ID" value="MCS5709509.1"/>
    <property type="molecule type" value="Genomic_DNA"/>
</dbReference>
<dbReference type="PANTHER" id="PTHR11079">
    <property type="entry name" value="CYTOSINE DEAMINASE FAMILY MEMBER"/>
    <property type="match status" value="1"/>
</dbReference>
<dbReference type="GO" id="GO:0047974">
    <property type="term" value="F:guanosine deaminase activity"/>
    <property type="evidence" value="ECO:0007669"/>
    <property type="project" value="TreeGrafter"/>
</dbReference>
<dbReference type="Proteomes" id="UP000051494">
    <property type="component" value="Unassembled WGS sequence"/>
</dbReference>
<evidence type="ECO:0000259" key="5">
    <source>
        <dbReference type="PROSITE" id="PS51747"/>
    </source>
</evidence>
<protein>
    <submittedName>
        <fullName evidence="6">Guanine deaminase</fullName>
        <ecNumber evidence="6">3.5.4.3</ecNumber>
    </submittedName>
    <submittedName>
        <fullName evidence="7">Nucleoside deaminase</fullName>
    </submittedName>
</protein>
<evidence type="ECO:0000256" key="1">
    <source>
        <dbReference type="ARBA" id="ARBA00006576"/>
    </source>
</evidence>
<dbReference type="PROSITE" id="PS51747">
    <property type="entry name" value="CYT_DCMP_DEAMINASES_2"/>
    <property type="match status" value="1"/>
</dbReference>
<name>A0A0Q9YAK0_9GAMM</name>
<dbReference type="FunFam" id="3.40.140.10:FF:000011">
    <property type="entry name" value="tRNA-specific adenosine deaminase"/>
    <property type="match status" value="1"/>
</dbReference>
<feature type="domain" description="CMP/dCMP-type deaminase" evidence="5">
    <location>
        <begin position="1"/>
        <end position="112"/>
    </location>
</feature>
<dbReference type="CDD" id="cd01285">
    <property type="entry name" value="nucleoside_deaminase"/>
    <property type="match status" value="1"/>
</dbReference>
<dbReference type="OrthoDB" id="9802676at2"/>
<dbReference type="GO" id="GO:0006152">
    <property type="term" value="P:purine nucleoside catabolic process"/>
    <property type="evidence" value="ECO:0007669"/>
    <property type="project" value="TreeGrafter"/>
</dbReference>
<dbReference type="EMBL" id="LKHV01000012">
    <property type="protein sequence ID" value="KRG17725.1"/>
    <property type="molecule type" value="Genomic_DNA"/>
</dbReference>
<proteinExistence type="inferred from homology"/>
<gene>
    <name evidence="6" type="primary">guaD</name>
    <name evidence="7" type="ORF">CC99x_011445</name>
    <name evidence="6" type="ORF">CC99x_02020</name>
</gene>
<evidence type="ECO:0000313" key="7">
    <source>
        <dbReference type="EMBL" id="MCS5709509.1"/>
    </source>
</evidence>
<sequence length="155" mass="17381">MLDKAMQLAIQSSREGIQNNDGGPFGAVIVLNDKVISVAHNTVLKDSDPTCHAEINAIRLACKQLKTHVLSDCELYTTVEPCPMCLAAIYWSRIKKIYVGADRTIAAKYGFDDALFYEQIAQPVENRDVPCQMMSLNAEVEPVFQEWQNLNRAIY</sequence>
<reference evidence="7" key="2">
    <citation type="journal article" date="2016" name="Genome Announc.">
        <title>Draft Genome Sequences of Two Novel Amoeba-Resistant Intranuclear Bacteria, 'Candidatus Berkiella cookevillensis' and 'Candidatus Berkiella aquae'.</title>
        <authorList>
            <person name="Mehari Y.T."/>
            <person name="Arivett B.A."/>
            <person name="Farone A.L."/>
            <person name="Gunderson J.H."/>
            <person name="Farone M.B."/>
        </authorList>
    </citation>
    <scope>NUCLEOTIDE SEQUENCE</scope>
    <source>
        <strain evidence="7">CC99</strain>
    </source>
</reference>
<keyword evidence="2" id="KW-0479">Metal-binding</keyword>
<accession>A0A0Q9YAK0</accession>
<keyword evidence="4" id="KW-0862">Zinc</keyword>
<reference evidence="7" key="3">
    <citation type="submission" date="2021-06" db="EMBL/GenBank/DDBJ databases">
        <title>Genomic Description and Analysis of Intracellular Bacteria, Candidatus Berkiella cookevillensis and Candidatus Berkiella aquae.</title>
        <authorList>
            <person name="Kidane D.T."/>
            <person name="Mehari Y.T."/>
            <person name="Rice F.C."/>
            <person name="Arivett B.A."/>
            <person name="Farone A.L."/>
            <person name="Berk S.G."/>
            <person name="Farone M.B."/>
        </authorList>
    </citation>
    <scope>NUCLEOTIDE SEQUENCE</scope>
    <source>
        <strain evidence="7">CC99</strain>
    </source>
</reference>
<dbReference type="AlphaFoldDB" id="A0A0Q9YAK0"/>
<dbReference type="Pfam" id="PF00383">
    <property type="entry name" value="dCMP_cyt_deam_1"/>
    <property type="match status" value="1"/>
</dbReference>
<dbReference type="GO" id="GO:0008892">
    <property type="term" value="F:guanine deaminase activity"/>
    <property type="evidence" value="ECO:0007669"/>
    <property type="project" value="UniProtKB-EC"/>
</dbReference>
<dbReference type="STRING" id="437022.CC99x_02020"/>
<dbReference type="InterPro" id="IPR002125">
    <property type="entry name" value="CMP_dCMP_dom"/>
</dbReference>
<dbReference type="RefSeq" id="WP_057625126.1">
    <property type="nucleotide sequence ID" value="NZ_LKHV02000001.1"/>
</dbReference>
<dbReference type="PROSITE" id="PS00903">
    <property type="entry name" value="CYT_DCMP_DEAMINASES_1"/>
    <property type="match status" value="1"/>
</dbReference>
<keyword evidence="8" id="KW-1185">Reference proteome</keyword>
<evidence type="ECO:0000256" key="3">
    <source>
        <dbReference type="ARBA" id="ARBA00022801"/>
    </source>
</evidence>
<dbReference type="Gene3D" id="3.40.140.10">
    <property type="entry name" value="Cytidine Deaminase, domain 2"/>
    <property type="match status" value="1"/>
</dbReference>
<reference evidence="6" key="1">
    <citation type="submission" date="2015-09" db="EMBL/GenBank/DDBJ databases">
        <title>Draft Genome Sequences of Two Novel Amoeba-resistant Intranuclear Bacteria, Candidatus Berkiella cookevillensis and Candidatus Berkiella aquae.</title>
        <authorList>
            <person name="Mehari Y.T."/>
            <person name="Arivett B.A."/>
            <person name="Farone A.L."/>
            <person name="Gunderson J.H."/>
            <person name="Farone M.B."/>
        </authorList>
    </citation>
    <scope>NUCLEOTIDE SEQUENCE [LARGE SCALE GENOMIC DNA]</scope>
    <source>
        <strain evidence="6">CC99</strain>
    </source>
</reference>
<dbReference type="PATRIC" id="fig|1590042.3.peg.2067"/>
<keyword evidence="3 6" id="KW-0378">Hydrolase</keyword>
<comment type="similarity">
    <text evidence="1">Belongs to the cytidine and deoxycytidylate deaminase family.</text>
</comment>
<dbReference type="EC" id="3.5.4.3" evidence="6"/>
<dbReference type="SUPFAM" id="SSF53927">
    <property type="entry name" value="Cytidine deaminase-like"/>
    <property type="match status" value="1"/>
</dbReference>
<evidence type="ECO:0000313" key="8">
    <source>
        <dbReference type="Proteomes" id="UP000051494"/>
    </source>
</evidence>